<evidence type="ECO:0000313" key="2">
    <source>
        <dbReference type="Proteomes" id="UP000736787"/>
    </source>
</evidence>
<evidence type="ECO:0000313" key="1">
    <source>
        <dbReference type="EMBL" id="KAG2949641.1"/>
    </source>
</evidence>
<protein>
    <submittedName>
        <fullName evidence="1">Uncharacterized protein</fullName>
    </submittedName>
</protein>
<name>A0A8T1K6Z6_9STRA</name>
<organism evidence="1 2">
    <name type="scientific">Phytophthora cactorum</name>
    <dbReference type="NCBI Taxonomy" id="29920"/>
    <lineage>
        <taxon>Eukaryota</taxon>
        <taxon>Sar</taxon>
        <taxon>Stramenopiles</taxon>
        <taxon>Oomycota</taxon>
        <taxon>Peronosporomycetes</taxon>
        <taxon>Peronosporales</taxon>
        <taxon>Peronosporaceae</taxon>
        <taxon>Phytophthora</taxon>
    </lineage>
</organism>
<reference evidence="1" key="1">
    <citation type="submission" date="2018-10" db="EMBL/GenBank/DDBJ databases">
        <title>Effector identification in a new, highly contiguous assembly of the strawberry crown rot pathogen Phytophthora cactorum.</title>
        <authorList>
            <person name="Armitage A.D."/>
            <person name="Nellist C.F."/>
            <person name="Bates H."/>
            <person name="Vickerstaff R.J."/>
            <person name="Harrison R.J."/>
        </authorList>
    </citation>
    <scope>NUCLEOTIDE SEQUENCE</scope>
    <source>
        <strain evidence="1">4040</strain>
    </source>
</reference>
<proteinExistence type="predicted"/>
<sequence length="69" mass="7187">MPGIATSALGLVHSRCALTRKVFGVSASGTPNAIAVPLLATSSRSVREVHRFRTSRPSPDVPSSEARTA</sequence>
<comment type="caution">
    <text evidence="1">The sequence shown here is derived from an EMBL/GenBank/DDBJ whole genome shotgun (WGS) entry which is preliminary data.</text>
</comment>
<dbReference type="EMBL" id="RCMK01000086">
    <property type="protein sequence ID" value="KAG2949641.1"/>
    <property type="molecule type" value="Genomic_DNA"/>
</dbReference>
<dbReference type="Proteomes" id="UP000736787">
    <property type="component" value="Unassembled WGS sequence"/>
</dbReference>
<accession>A0A8T1K6Z6</accession>
<dbReference type="AlphaFoldDB" id="A0A8T1K6Z6"/>
<gene>
    <name evidence="1" type="ORF">PC117_g5072</name>
</gene>